<dbReference type="Proteomes" id="UP000561726">
    <property type="component" value="Unassembled WGS sequence"/>
</dbReference>
<evidence type="ECO:0000313" key="1">
    <source>
        <dbReference type="EMBL" id="KGJ72217.1"/>
    </source>
</evidence>
<keyword evidence="3" id="KW-1185">Reference proteome</keyword>
<reference evidence="2 4" key="2">
    <citation type="submission" date="2020-08" db="EMBL/GenBank/DDBJ databases">
        <title>Sequencing the genomes of 1000 actinobacteria strains.</title>
        <authorList>
            <person name="Klenk H.-P."/>
        </authorList>
    </citation>
    <scope>NUCLEOTIDE SEQUENCE [LARGE SCALE GENOMIC DNA]</scope>
    <source>
        <strain evidence="2 4">DSM 21065</strain>
    </source>
</reference>
<evidence type="ECO:0000313" key="3">
    <source>
        <dbReference type="Proteomes" id="UP000029864"/>
    </source>
</evidence>
<sequence length="191" mass="20880">MRITCPYCHSDATLAPNAAHIENGPLPLYALACSGCDRSSVRRDNQDLLVAALVGSRHGSGTHELTVTAEHGGLVYFHTDPTGRSTPTLEHSDLLEFVTRSIGASQSFTLLLRTMEVGARFASPHGNIPYKAVRGWVVVDGEIHALTRHEAWAESCREADFEMPPGPEDGVHYVDADAINRPYQWRMTAVS</sequence>
<evidence type="ECO:0000313" key="2">
    <source>
        <dbReference type="EMBL" id="MBB5642838.1"/>
    </source>
</evidence>
<proteinExistence type="predicted"/>
<dbReference type="EMBL" id="JACHBQ010000001">
    <property type="protein sequence ID" value="MBB5642838.1"/>
    <property type="molecule type" value="Genomic_DNA"/>
</dbReference>
<dbReference type="AlphaFoldDB" id="A0A099J3V7"/>
<comment type="caution">
    <text evidence="1">The sequence shown here is derived from an EMBL/GenBank/DDBJ whole genome shotgun (WGS) entry which is preliminary data.</text>
</comment>
<evidence type="ECO:0000313" key="4">
    <source>
        <dbReference type="Proteomes" id="UP000561726"/>
    </source>
</evidence>
<protein>
    <submittedName>
        <fullName evidence="1">Uncharacterized protein</fullName>
    </submittedName>
</protein>
<dbReference type="EMBL" id="JPXF01000088">
    <property type="protein sequence ID" value="KGJ72217.1"/>
    <property type="molecule type" value="Genomic_DNA"/>
</dbReference>
<dbReference type="Proteomes" id="UP000029864">
    <property type="component" value="Unassembled WGS sequence"/>
</dbReference>
<name>A0A099J3V7_9MICO</name>
<dbReference type="RefSeq" id="WP_035838460.1">
    <property type="nucleotide sequence ID" value="NZ_JACHBQ010000001.1"/>
</dbReference>
<reference evidence="1 3" key="1">
    <citation type="submission" date="2014-08" db="EMBL/GenBank/DDBJ databases">
        <authorList>
            <person name="Sisinthy S."/>
        </authorList>
    </citation>
    <scope>NUCLEOTIDE SEQUENCE [LARGE SCALE GENOMIC DNA]</scope>
    <source>
        <strain evidence="1 3">RuG17</strain>
    </source>
</reference>
<dbReference type="OrthoDB" id="5104848at2"/>
<accession>A0A099J3V7</accession>
<organism evidence="1 3">
    <name type="scientific">Cryobacterium roopkundense</name>
    <dbReference type="NCBI Taxonomy" id="1001240"/>
    <lineage>
        <taxon>Bacteria</taxon>
        <taxon>Bacillati</taxon>
        <taxon>Actinomycetota</taxon>
        <taxon>Actinomycetes</taxon>
        <taxon>Micrococcales</taxon>
        <taxon>Microbacteriaceae</taxon>
        <taxon>Cryobacterium</taxon>
    </lineage>
</organism>
<gene>
    <name evidence="2" type="ORF">BJ997_003386</name>
    <name evidence="1" type="ORF">GY21_16805</name>
</gene>